<protein>
    <recommendedName>
        <fullName evidence="4">DUF4283 domain-containing protein</fullName>
    </recommendedName>
</protein>
<dbReference type="AlphaFoldDB" id="A0A438DWS4"/>
<evidence type="ECO:0000313" key="3">
    <source>
        <dbReference type="Proteomes" id="UP000288805"/>
    </source>
</evidence>
<accession>A0A438DWS4</accession>
<dbReference type="EMBL" id="QGNW01001471">
    <property type="protein sequence ID" value="RVW39748.1"/>
    <property type="molecule type" value="Genomic_DNA"/>
</dbReference>
<feature type="region of interest" description="Disordered" evidence="1">
    <location>
        <begin position="496"/>
        <end position="520"/>
    </location>
</feature>
<sequence>MSRGGRRWFTVESKAFELVIDEVGGKLKGCIWERCKGISSWIRFGDASLSSLLVGVESCCRDRVDRNWSFAWEEEGKNYRLERCTNEAGRFILCSVRDLEAKRFCLIFPKGKRLSRGWNILAEKLREVGVAPSGGLKDPPSLEVLKKEKEFDQRTYADVAKLKLGRLGDKVWLEVGRRVKSGRLEQLSRCLVGRWKREEKGFRQCIIDGKMAPGGGVFSNGAFANKNVGEKRWAGTHLPPSRLWMRWGASQSSCVGIPTLVLSGGAGGKWSWERAAVAVANTGSGSRDECRGGVLVKVGQQRSRGEGLGAEVTDGEDSLGIRSQGVGKSASLGGFKSGPAACDYGPIWEAQFRSGLGEACLKPTYEGAQMVGPDCEPRPITLKGWVMGCEDRPFLIKGSIVGCEGRADMGFEPELGGIKGNRAFPHAEVEKMEIRATMEASGGKIRRTGGLLLSRRRLEGFRVSHGYVVGGVTGTVVIEEGVGYQAPLRAVLIDGSPWETGTEGEKNMGIRSQESEDLEEEEDKVAVGMTVAWLSSVRLWGSRQMVLKGNS</sequence>
<name>A0A438DWS4_VITVI</name>
<organism evidence="2 3">
    <name type="scientific">Vitis vinifera</name>
    <name type="common">Grape</name>
    <dbReference type="NCBI Taxonomy" id="29760"/>
    <lineage>
        <taxon>Eukaryota</taxon>
        <taxon>Viridiplantae</taxon>
        <taxon>Streptophyta</taxon>
        <taxon>Embryophyta</taxon>
        <taxon>Tracheophyta</taxon>
        <taxon>Spermatophyta</taxon>
        <taxon>Magnoliopsida</taxon>
        <taxon>eudicotyledons</taxon>
        <taxon>Gunneridae</taxon>
        <taxon>Pentapetalae</taxon>
        <taxon>rosids</taxon>
        <taxon>Vitales</taxon>
        <taxon>Vitaceae</taxon>
        <taxon>Viteae</taxon>
        <taxon>Vitis</taxon>
    </lineage>
</organism>
<dbReference type="Proteomes" id="UP000288805">
    <property type="component" value="Unassembled WGS sequence"/>
</dbReference>
<reference evidence="2 3" key="1">
    <citation type="journal article" date="2018" name="PLoS Genet.">
        <title>Population sequencing reveals clonal diversity and ancestral inbreeding in the grapevine cultivar Chardonnay.</title>
        <authorList>
            <person name="Roach M.J."/>
            <person name="Johnson D.L."/>
            <person name="Bohlmann J."/>
            <person name="van Vuuren H.J."/>
            <person name="Jones S.J."/>
            <person name="Pretorius I.S."/>
            <person name="Schmidt S.A."/>
            <person name="Borneman A.R."/>
        </authorList>
    </citation>
    <scope>NUCLEOTIDE SEQUENCE [LARGE SCALE GENOMIC DNA]</scope>
    <source>
        <strain evidence="3">cv. Chardonnay</strain>
        <tissue evidence="2">Leaf</tissue>
    </source>
</reference>
<gene>
    <name evidence="2" type="ORF">CK203_074685</name>
</gene>
<comment type="caution">
    <text evidence="2">The sequence shown here is derived from an EMBL/GenBank/DDBJ whole genome shotgun (WGS) entry which is preliminary data.</text>
</comment>
<proteinExistence type="predicted"/>
<evidence type="ECO:0008006" key="4">
    <source>
        <dbReference type="Google" id="ProtNLM"/>
    </source>
</evidence>
<evidence type="ECO:0000313" key="2">
    <source>
        <dbReference type="EMBL" id="RVW39748.1"/>
    </source>
</evidence>
<evidence type="ECO:0000256" key="1">
    <source>
        <dbReference type="SAM" id="MobiDB-lite"/>
    </source>
</evidence>